<dbReference type="GeneID" id="98063422"/>
<gene>
    <name evidence="3" type="ORF">B9O19_02049</name>
</gene>
<dbReference type="CDD" id="cd02696">
    <property type="entry name" value="MurNAc-LAA"/>
    <property type="match status" value="1"/>
</dbReference>
<protein>
    <submittedName>
        <fullName evidence="3">N-acetylmuramoyl-L-alanine amidase</fullName>
    </submittedName>
</protein>
<dbReference type="SMART" id="SM00646">
    <property type="entry name" value="Ami_3"/>
    <property type="match status" value="1"/>
</dbReference>
<organism evidence="3 4">
    <name type="scientific">Monoglobus pectinilyticus</name>
    <dbReference type="NCBI Taxonomy" id="1981510"/>
    <lineage>
        <taxon>Bacteria</taxon>
        <taxon>Bacillati</taxon>
        <taxon>Bacillota</taxon>
        <taxon>Clostridia</taxon>
        <taxon>Monoglobales</taxon>
        <taxon>Monoglobaceae</taxon>
        <taxon>Monoglobus</taxon>
    </lineage>
</organism>
<dbReference type="SUPFAM" id="SSF53187">
    <property type="entry name" value="Zn-dependent exopeptidases"/>
    <property type="match status" value="1"/>
</dbReference>
<dbReference type="GO" id="GO:0009253">
    <property type="term" value="P:peptidoglycan catabolic process"/>
    <property type="evidence" value="ECO:0007669"/>
    <property type="project" value="InterPro"/>
</dbReference>
<evidence type="ECO:0000313" key="4">
    <source>
        <dbReference type="Proteomes" id="UP000235589"/>
    </source>
</evidence>
<dbReference type="Pfam" id="PF01520">
    <property type="entry name" value="Amidase_3"/>
    <property type="match status" value="1"/>
</dbReference>
<name>A0A2K9P4P2_9FIRM</name>
<dbReference type="OrthoDB" id="9772024at2"/>
<dbReference type="GO" id="GO:0030288">
    <property type="term" value="C:outer membrane-bounded periplasmic space"/>
    <property type="evidence" value="ECO:0007669"/>
    <property type="project" value="TreeGrafter"/>
</dbReference>
<dbReference type="AlphaFoldDB" id="A0A2K9P4P2"/>
<dbReference type="InterPro" id="IPR050695">
    <property type="entry name" value="N-acetylmuramoyl_amidase_3"/>
</dbReference>
<dbReference type="PANTHER" id="PTHR30404:SF0">
    <property type="entry name" value="N-ACETYLMURAMOYL-L-ALANINE AMIDASE AMIC"/>
    <property type="match status" value="1"/>
</dbReference>
<dbReference type="KEGG" id="mpec:B9O19_02049"/>
<evidence type="ECO:0000256" key="1">
    <source>
        <dbReference type="ARBA" id="ARBA00022801"/>
    </source>
</evidence>
<reference evidence="3 4" key="1">
    <citation type="submission" date="2017-04" db="EMBL/GenBank/DDBJ databases">
        <title>Monoglobus pectinilyticus 14 draft genome.</title>
        <authorList>
            <person name="Kim C."/>
            <person name="Rosendale D.I."/>
            <person name="Kelly W.J."/>
            <person name="Tannock G.W."/>
            <person name="Patchett M.L."/>
            <person name="Jordens J.Z."/>
        </authorList>
    </citation>
    <scope>NUCLEOTIDE SEQUENCE [LARGE SCALE GENOMIC DNA]</scope>
    <source>
        <strain evidence="3 4">14</strain>
    </source>
</reference>
<keyword evidence="1" id="KW-0378">Hydrolase</keyword>
<dbReference type="Proteomes" id="UP000235589">
    <property type="component" value="Chromosome"/>
</dbReference>
<dbReference type="InterPro" id="IPR002508">
    <property type="entry name" value="MurNAc-LAA_cat"/>
</dbReference>
<proteinExistence type="predicted"/>
<accession>A0A2K9P4P2</accession>
<feature type="domain" description="MurNAc-LAA" evidence="2">
    <location>
        <begin position="71"/>
        <end position="180"/>
    </location>
</feature>
<evidence type="ECO:0000259" key="2">
    <source>
        <dbReference type="SMART" id="SM00646"/>
    </source>
</evidence>
<dbReference type="RefSeq" id="WP_102366322.1">
    <property type="nucleotide sequence ID" value="NZ_CP020991.1"/>
</dbReference>
<dbReference type="Gene3D" id="3.40.630.40">
    <property type="entry name" value="Zn-dependent exopeptidases"/>
    <property type="match status" value="1"/>
</dbReference>
<dbReference type="GO" id="GO:0008745">
    <property type="term" value="F:N-acetylmuramoyl-L-alanine amidase activity"/>
    <property type="evidence" value="ECO:0007669"/>
    <property type="project" value="InterPro"/>
</dbReference>
<dbReference type="EMBL" id="CP020991">
    <property type="protein sequence ID" value="AUO20191.1"/>
    <property type="molecule type" value="Genomic_DNA"/>
</dbReference>
<dbReference type="PANTHER" id="PTHR30404">
    <property type="entry name" value="N-ACETYLMURAMOYL-L-ALANINE AMIDASE"/>
    <property type="match status" value="1"/>
</dbReference>
<sequence>MTKIFIDPGHNPTGNDTGAVGYGLKEQDVTVEIALKLKPLLERNGFEVKMSRNSLKDTVAEGLNASLAGRYNAANSWDADIFVSIHCNSANTKAYGCETYYYTGSSKGRRLADCVQPELAKETGLCNRGVKSANFAVIKHTNMPAILVETAFIDNYDDNRFLASDDGKYKCAVGIYKGICNYFGVEYKLESGDELLSSEYEELKKKDESQDKVIDAIGADILNNTKEIDYIKAQLATYDYIDENMPEWAVPTITKLVDKGFLKGDEEGKLGLTEDLMRLLVINDRAGLYDKKK</sequence>
<evidence type="ECO:0000313" key="3">
    <source>
        <dbReference type="EMBL" id="AUO20191.1"/>
    </source>
</evidence>
<keyword evidence="4" id="KW-1185">Reference proteome</keyword>